<dbReference type="OrthoDB" id="9815339at2"/>
<gene>
    <name evidence="1" type="ORF">FB458_0310</name>
</gene>
<reference evidence="1 2" key="1">
    <citation type="submission" date="2019-06" db="EMBL/GenBank/DDBJ databases">
        <title>Sequencing the genomes of 1000 actinobacteria strains.</title>
        <authorList>
            <person name="Klenk H.-P."/>
        </authorList>
    </citation>
    <scope>NUCLEOTIDE SEQUENCE [LARGE SCALE GENOMIC DNA]</scope>
    <source>
        <strain evidence="1 2">DSM 18607</strain>
    </source>
</reference>
<name>A0A542DVW8_9MICO</name>
<sequence>MRRIAIYLFHDRVGRVDDYVPYKLRSLRPFVEEIFVVSNGPLTPEGRATLEEVADTVWARENVGFDVWGYKEALELIGPEHLATFDELILLNYTFFGPIHPWGPVLERMDREQVDFWGLTAHGEVDPNPHPGQDGPLPEHLQSHWLAVRRPMFTSLEWQQYWSTMPMITSYEQSVLLHEARFTAHFAAKGFRWTTAFPTEDYPSIHPIFDNTVLMLEDGCPIIKRRLFFHDPWYLEQMAIIGRRVMEHVETTGYPPALIWRNIVRSAEPRSLYTNMSLLSVLPDGPEGRAPQGLRICLVAHVFYEDLLPEMVTRMEMVPGDPDVVITTDTDAKRERFLEVLGDRPGWEVRVLESNRGRETSAFLVGCRDLLEPGRYDLVGKLHSKKSAQDGFMPGQLFKHHMFDNLLSSPGYVGALLDLFAQDETLGMVFPPVVNISYPTIGHSWFTNRENARALADELGIAAPFDASTPVAPYGGMFWCRPQALAPLLRRDWRYEDFPDESGWGDGGLAHVIERLYAYSAAEAGFHTRMVLNHDWAEINYAFLEYKLQLVASRLPARPLEQMNYLTNVTTEGPLLLHLKNEVDRRYPRLGRGARPAYRIARGAARAARTLRSGR</sequence>
<evidence type="ECO:0000313" key="2">
    <source>
        <dbReference type="Proteomes" id="UP000317893"/>
    </source>
</evidence>
<dbReference type="AlphaFoldDB" id="A0A542DVW8"/>
<comment type="caution">
    <text evidence="1">The sequence shown here is derived from an EMBL/GenBank/DDBJ whole genome shotgun (WGS) entry which is preliminary data.</text>
</comment>
<dbReference type="Proteomes" id="UP000317893">
    <property type="component" value="Unassembled WGS sequence"/>
</dbReference>
<dbReference type="InterPro" id="IPR007739">
    <property type="entry name" value="RgpF"/>
</dbReference>
<dbReference type="RefSeq" id="WP_141846161.1">
    <property type="nucleotide sequence ID" value="NZ_BAAAPR010000006.1"/>
</dbReference>
<organism evidence="1 2">
    <name type="scientific">Lapillicoccus jejuensis</name>
    <dbReference type="NCBI Taxonomy" id="402171"/>
    <lineage>
        <taxon>Bacteria</taxon>
        <taxon>Bacillati</taxon>
        <taxon>Actinomycetota</taxon>
        <taxon>Actinomycetes</taxon>
        <taxon>Micrococcales</taxon>
        <taxon>Intrasporangiaceae</taxon>
        <taxon>Lapillicoccus</taxon>
    </lineage>
</organism>
<dbReference type="GO" id="GO:0016740">
    <property type="term" value="F:transferase activity"/>
    <property type="evidence" value="ECO:0007669"/>
    <property type="project" value="UniProtKB-KW"/>
</dbReference>
<accession>A0A542DVW8</accession>
<keyword evidence="1" id="KW-0808">Transferase</keyword>
<evidence type="ECO:0000313" key="1">
    <source>
        <dbReference type="EMBL" id="TQJ07252.1"/>
    </source>
</evidence>
<proteinExistence type="predicted"/>
<keyword evidence="2" id="KW-1185">Reference proteome</keyword>
<dbReference type="EMBL" id="VFMN01000001">
    <property type="protein sequence ID" value="TQJ07252.1"/>
    <property type="molecule type" value="Genomic_DNA"/>
</dbReference>
<dbReference type="Pfam" id="PF05045">
    <property type="entry name" value="RgpF"/>
    <property type="match status" value="1"/>
</dbReference>
<protein>
    <submittedName>
        <fullName evidence="1">Rhamnosyltransferase</fullName>
    </submittedName>
</protein>